<proteinExistence type="predicted"/>
<dbReference type="Proteomes" id="UP000323234">
    <property type="component" value="Chromosome"/>
</dbReference>
<dbReference type="EMBL" id="CP126604">
    <property type="protein sequence ID" value="XBN40609.1"/>
    <property type="molecule type" value="Genomic_DNA"/>
</dbReference>
<protein>
    <submittedName>
        <fullName evidence="1">Uncharacterized protein</fullName>
    </submittedName>
</protein>
<sequence length="90" mass="10616">MQTVINLKTEKQTLIVLHSFEEFKKWYLRFFDLSIFAEGEVSALLNEGKPEHYPCIPLILDKNMNLIFFDATSVNCWCEQLKSITLKHKH</sequence>
<keyword evidence="2" id="KW-1185">Reference proteome</keyword>
<evidence type="ECO:0000313" key="1">
    <source>
        <dbReference type="EMBL" id="XBN40609.1"/>
    </source>
</evidence>
<dbReference type="AlphaFoldDB" id="A0AAU7J3B8"/>
<dbReference type="KEGG" id="edy:F0320_04160"/>
<dbReference type="RefSeq" id="WP_047650388.1">
    <property type="nucleotide sequence ID" value="NZ_CP126604.1"/>
</dbReference>
<gene>
    <name evidence="1" type="ORF">F0320_04160</name>
</gene>
<organism evidence="1 2">
    <name type="scientific">Enterobacter dykesii</name>
    <dbReference type="NCBI Taxonomy" id="2797506"/>
    <lineage>
        <taxon>Bacteria</taxon>
        <taxon>Pseudomonadati</taxon>
        <taxon>Pseudomonadota</taxon>
        <taxon>Gammaproteobacteria</taxon>
        <taxon>Enterobacterales</taxon>
        <taxon>Enterobacteriaceae</taxon>
        <taxon>Enterobacter</taxon>
    </lineage>
</organism>
<name>A0AAU7J3B8_9ENTR</name>
<evidence type="ECO:0000313" key="2">
    <source>
        <dbReference type="Proteomes" id="UP000323234"/>
    </source>
</evidence>
<reference evidence="1" key="1">
    <citation type="submission" date="2023-05" db="EMBL/GenBank/DDBJ databases">
        <title>Complete genome sequence data from fresh produce 2nd batch.</title>
        <authorList>
            <person name="Stein M."/>
            <person name="Cho G.-S."/>
            <person name="Brinks E."/>
            <person name="Franz C.M.A.P."/>
        </authorList>
    </citation>
    <scope>NUCLEOTIDE SEQUENCE [LARGE SCALE GENOMIC DNA]</scope>
    <source>
        <strain evidence="1">E1</strain>
    </source>
</reference>
<accession>A0AAU7J3B8</accession>